<dbReference type="GO" id="GO:0000712">
    <property type="term" value="P:resolution of meiotic recombination intermediates"/>
    <property type="evidence" value="ECO:0000318"/>
    <property type="project" value="GO_Central"/>
</dbReference>
<dbReference type="RefSeq" id="XP_010273090.1">
    <property type="nucleotide sequence ID" value="XM_010274788.2"/>
</dbReference>
<dbReference type="InterPro" id="IPR038824">
    <property type="entry name" value="SHOC1-like"/>
</dbReference>
<evidence type="ECO:0000313" key="3">
    <source>
        <dbReference type="RefSeq" id="XP_010273090.1"/>
    </source>
</evidence>
<evidence type="ECO:0000256" key="1">
    <source>
        <dbReference type="SAM" id="MobiDB-lite"/>
    </source>
</evidence>
<evidence type="ECO:0000313" key="2">
    <source>
        <dbReference type="Proteomes" id="UP000189703"/>
    </source>
</evidence>
<dbReference type="eggNOG" id="ENOG502QT2G">
    <property type="taxonomic scope" value="Eukaryota"/>
</dbReference>
<dbReference type="OrthoDB" id="2018152at2759"/>
<protein>
    <submittedName>
        <fullName evidence="3 4">Uncharacterized protein LOC104608724</fullName>
    </submittedName>
</protein>
<dbReference type="GeneID" id="104608724"/>
<dbReference type="KEGG" id="nnu:104608724"/>
<feature type="region of interest" description="Disordered" evidence="1">
    <location>
        <begin position="1540"/>
        <end position="1581"/>
    </location>
</feature>
<evidence type="ECO:0000313" key="4">
    <source>
        <dbReference type="RefSeq" id="XP_010273094.1"/>
    </source>
</evidence>
<dbReference type="PANTHER" id="PTHR35764">
    <property type="entry name" value="PROTEIN SHORTAGE IN CHIASMATA 1"/>
    <property type="match status" value="1"/>
</dbReference>
<feature type="compositionally biased region" description="Basic and acidic residues" evidence="1">
    <location>
        <begin position="1254"/>
        <end position="1263"/>
    </location>
</feature>
<accession>A0A1U8B1M6</accession>
<gene>
    <name evidence="3 4" type="primary">LOC104608724</name>
</gene>
<keyword evidence="2" id="KW-1185">Reference proteome</keyword>
<dbReference type="OMA" id="WYDCRNI"/>
<proteinExistence type="predicted"/>
<sequence length="1619" mass="182817">MRTRFLNIDYFKASNGALDELNFLRLPVPHFPPSNICFGGELCCFDSVLSVSLDVEGFSIDDALSRFFSDVLPHSIVVEIADFPDFCAQNRNDCTVGRKRIAERTFSISQLADFRSTEERRFSLYDGIISNKARNFGSELLDIEVIEENEPTGEDKYRSGFRVMQFESHELDFFLDEHLFFDGKEDGQIFSEILEHNSTTHMLDFVLGITIQYPHEATKSVYSVEEIASDYHMEERESYLMEDAGSAQDAICYYGNKLPLLEANEISTRCYTGPSMDEELHFLFENIGYQNLTEEDVLVIDNKELLRSMDTDVLECLPEQCSIKQCPQPELTHLDLALEMEFINVKEENDLKEVSAVSLEMSGGGSFPVTNLPYFQEFQILDLDYKSFEAFSGSQTIKEPEACAKMFKEDTDSICNFYESIVSHELTLADDSFKPLPIPVVSDGIDVQLMSTIIEEILVDSKPHLPSASDGIYLDWHFLEEDGCRHDIFTTQWNILEGIDTYSTDYESFNTELVVTDFVYFEDIPDGSNVLERKEILNEITSVDNKQVSSSLSKYECETGKENLQPSGIVEKVVPLSEMMSNFNDLEFFLNPHRAAIQRNSEPAVKDTPDNKAEFSVVSPSNSISACASTEAKLQKWDIEVHQVKLSDNILDLIVHFQKIYLEVLESSTDLKKNSSSVVNDINLLSIKKQKLMDWIKYRSAGRTTLACSDETLVAFATLYAIKQMASYLCFYGIHVTSLYVNKLCRSFNHLKLRLSFLQSSIENELQKADIKITESHPSLSVIQEILLAKTSENGKVLIVADQVFWCPLKRLLNSMGVLFHEVQNIQKHADQPDAWDGDEGRELAMQALQHSDCLLISQEHFTASLPFNKFRILLEYGGSYSSSRISTICPKVVGLPFVHFLKVELDECIASKALCEGVYVPESSQFIMGETTQSIPTLYEGIYGQKFEELLNVLPIEESFQMEILGATDHVETCSVPMTGPSVSSDMESKQIQSTMPSYPDIVLVVNTQNFDKEMLISRRSSYQRILALEKQGVQVVEREMNLPVDLVISAAMCLVWYDYRNIGQKTTSTEEASSSIPLCIENIATNILTSLSFAFSNCILVFEGERNFLASTMESSDAIYAAAASLGVDLQLFYSYSCELTDEIILGCIRYAIKLNRGLYPKMLESETLAESFLTSFPSINPLLAHAILCSGGLLVEFLNWSHDRRIREIGKYHVPDESLALFGALCRFGELEECKSGMTECSSVSSAPDSGDNHSRSASDRKKRKYLSASTLEIPMDDLQLDRLNQSTGDNLKSSRMFQPFQSWNFGKGPQTLDKIEGSSYSLNDQLFGPKWGLNIFRMDNVDYNGNSPENMQEDFRGEVVEPINSSLMCEDFPSIANPFRMPNIERDHITGNFITTRSSFGPSNHPSFPMSEEISSSTDIWNLLKDHKPRLEENICGYPTIDANKGASALRQQEMLDKRTIQGSNRNVKEQLSQDSGTVLSNSIRSSQIQQASPWTIKFLNRIKEKSRAHRLSLPCETAITSFGYSGNAEKITKRKSPSTFDHYRYQGGSNPKKTIKQKRQKSSTQPTSSKNEKIADSILPTWTPIDKRARQTLSFVRNASGTQSKLVWSNRNLR</sequence>
<dbReference type="PANTHER" id="PTHR35764:SF1">
    <property type="entry name" value="PROTEIN SHORTAGE IN CHIASMATA 1"/>
    <property type="match status" value="1"/>
</dbReference>
<dbReference type="RefSeq" id="XP_010273094.1">
    <property type="nucleotide sequence ID" value="XM_010274792.2"/>
</dbReference>
<name>A0A1U8B1M6_NELNU</name>
<reference evidence="3 4" key="1">
    <citation type="submission" date="2025-04" db="UniProtKB">
        <authorList>
            <consortium name="RefSeq"/>
        </authorList>
    </citation>
    <scope>IDENTIFICATION</scope>
</reference>
<dbReference type="Proteomes" id="UP000189703">
    <property type="component" value="Unplaced"/>
</dbReference>
<dbReference type="STRING" id="4432.A0A1U8B1M6"/>
<organism evidence="2 4">
    <name type="scientific">Nelumbo nucifera</name>
    <name type="common">Sacred lotus</name>
    <dbReference type="NCBI Taxonomy" id="4432"/>
    <lineage>
        <taxon>Eukaryota</taxon>
        <taxon>Viridiplantae</taxon>
        <taxon>Streptophyta</taxon>
        <taxon>Embryophyta</taxon>
        <taxon>Tracheophyta</taxon>
        <taxon>Spermatophyta</taxon>
        <taxon>Magnoliopsida</taxon>
        <taxon>Proteales</taxon>
        <taxon>Nelumbonaceae</taxon>
        <taxon>Nelumbo</taxon>
    </lineage>
</organism>
<feature type="region of interest" description="Disordered" evidence="1">
    <location>
        <begin position="1244"/>
        <end position="1267"/>
    </location>
</feature>